<keyword evidence="1" id="KW-0805">Transcription regulation</keyword>
<feature type="compositionally biased region" description="Pro residues" evidence="3">
    <location>
        <begin position="424"/>
        <end position="455"/>
    </location>
</feature>
<evidence type="ECO:0000313" key="6">
    <source>
        <dbReference type="Proteomes" id="UP001591681"/>
    </source>
</evidence>
<evidence type="ECO:0000259" key="4">
    <source>
        <dbReference type="PROSITE" id="PS50812"/>
    </source>
</evidence>
<dbReference type="SUPFAM" id="SSF63748">
    <property type="entry name" value="Tudor/PWWP/MBT"/>
    <property type="match status" value="1"/>
</dbReference>
<feature type="compositionally biased region" description="Low complexity" evidence="3">
    <location>
        <begin position="865"/>
        <end position="875"/>
    </location>
</feature>
<dbReference type="Gene3D" id="2.30.30.140">
    <property type="match status" value="1"/>
</dbReference>
<name>A0ABD1K6T6_9TELE</name>
<feature type="compositionally biased region" description="Pro residues" evidence="3">
    <location>
        <begin position="714"/>
        <end position="727"/>
    </location>
</feature>
<dbReference type="InterPro" id="IPR000313">
    <property type="entry name" value="PWWP_dom"/>
</dbReference>
<feature type="region of interest" description="Disordered" evidence="3">
    <location>
        <begin position="392"/>
        <end position="484"/>
    </location>
</feature>
<feature type="compositionally biased region" description="Polar residues" evidence="3">
    <location>
        <begin position="882"/>
        <end position="892"/>
    </location>
</feature>
<feature type="compositionally biased region" description="Pro residues" evidence="3">
    <location>
        <begin position="783"/>
        <end position="811"/>
    </location>
</feature>
<reference evidence="5 6" key="1">
    <citation type="submission" date="2024-09" db="EMBL/GenBank/DDBJ databases">
        <title>A chromosome-level genome assembly of Gray's grenadier anchovy, Coilia grayii.</title>
        <authorList>
            <person name="Fu Z."/>
        </authorList>
    </citation>
    <scope>NUCLEOTIDE SEQUENCE [LARGE SCALE GENOMIC DNA]</scope>
    <source>
        <strain evidence="5">G4</strain>
        <tissue evidence="5">Muscle</tissue>
    </source>
</reference>
<feature type="compositionally biased region" description="Basic and acidic residues" evidence="3">
    <location>
        <begin position="399"/>
        <end position="417"/>
    </location>
</feature>
<dbReference type="PANTHER" id="PTHR16112">
    <property type="entry name" value="METHYL-CPG BINDING PROTEIN, DROSOPHILA"/>
    <property type="match status" value="1"/>
</dbReference>
<dbReference type="CDD" id="cd20152">
    <property type="entry name" value="PWWP_PWWP2A"/>
    <property type="match status" value="1"/>
</dbReference>
<protein>
    <recommendedName>
        <fullName evidence="4">PWWP domain-containing protein</fullName>
    </recommendedName>
</protein>
<evidence type="ECO:0000256" key="2">
    <source>
        <dbReference type="ARBA" id="ARBA00023163"/>
    </source>
</evidence>
<accession>A0ABD1K6T6</accession>
<keyword evidence="6" id="KW-1185">Reference proteome</keyword>
<feature type="region of interest" description="Disordered" evidence="3">
    <location>
        <begin position="506"/>
        <end position="909"/>
    </location>
</feature>
<feature type="compositionally biased region" description="Basic residues" evidence="3">
    <location>
        <begin position="471"/>
        <end position="480"/>
    </location>
</feature>
<gene>
    <name evidence="5" type="ORF">ACEWY4_009579</name>
</gene>
<dbReference type="FunFam" id="2.30.30.140:FF:000036">
    <property type="entry name" value="PWWP domain-containing protein 2A"/>
    <property type="match status" value="1"/>
</dbReference>
<evidence type="ECO:0000313" key="5">
    <source>
        <dbReference type="EMBL" id="KAL2094860.1"/>
    </source>
</evidence>
<dbReference type="Pfam" id="PF00855">
    <property type="entry name" value="PWWP"/>
    <property type="match status" value="1"/>
</dbReference>
<dbReference type="AlphaFoldDB" id="A0ABD1K6T6"/>
<dbReference type="SMART" id="SM00293">
    <property type="entry name" value="PWWP"/>
    <property type="match status" value="1"/>
</dbReference>
<feature type="region of interest" description="Disordered" evidence="3">
    <location>
        <begin position="1"/>
        <end position="33"/>
    </location>
</feature>
<feature type="compositionally biased region" description="Basic and acidic residues" evidence="3">
    <location>
        <begin position="547"/>
        <end position="564"/>
    </location>
</feature>
<proteinExistence type="predicted"/>
<feature type="compositionally biased region" description="Basic and acidic residues" evidence="3">
    <location>
        <begin position="513"/>
        <end position="532"/>
    </location>
</feature>
<evidence type="ECO:0000256" key="3">
    <source>
        <dbReference type="SAM" id="MobiDB-lite"/>
    </source>
</evidence>
<comment type="caution">
    <text evidence="5">The sequence shown here is derived from an EMBL/GenBank/DDBJ whole genome shotgun (WGS) entry which is preliminary data.</text>
</comment>
<sequence length="1057" mass="112877">MAAVAAEPGAAAASTTAEEAVEFASESADHEGKLNADVTQGSAPIMDLCHQHRDVDAVQECSQLQMEIVRRPDIEAAGKILSAHGDDEHDKMCCLSREGDNIADDNFEDYKLKDNLMTTGFKEQCSPNLEAVNEVSPHDTHACLLPSSISVSVSQPSVVFLHSLPAHPSVTETGLSLAEPAEPAIVGLNLGSIDHFRELIKPSCETDPVPESACDGPGSEFMPREDALLECPQHADHPQSLSVSESDSNLGASVDDGFASDFSAVPAEHSPQLPVVGDTILSSPLPVDSCSPQRRFDTDLCEIKSEPKPSLPISESTGSPLETVEHLIPGSEVRVCLDHIIDDALVVSFRLGEKIFSGVLMDLSKRFGPYGIPITLHPKREYKDKPESMQLKAVPSLPDPEKAGGEDATDGPRKDPPAEGCDAPPEPTPPEPRPNPWTSKPPPLFQEGAPYPPPLFIRDTYNQPLPQPPPRKIKRPKRRLYREEPTSIMNAIKLRPRQVLCDKCKGAVAMGGDGKRETRRGPASDCRNDDGKRRRNDNSANAAGKRPRSEQRPDEKVRGADAAKRQTSGIRISSSTSSSLGPVKGGAAGGNRVVRGVSSSAGNGGSNRVQLGAKKVLQSKNIDHAKAQEVLKIAKAQRRQRETPSPDSGGGNNNAKAMTRAAALQEAHQKVHFTRRLQQISAGGGPPGISSPLPPRMRLKPQRYRNEENDSSPPSKPPPPLPPPPCPEKVAGSAVHVSLAKAALPRCTSSRSSSCSPSSSSTAEATTVAAAAAVAAAESPGPASSPDPEPRPLGLPQPQPPSQPQPQPECQPLPQAEPDAATVTERGDSKVEPEEQEGREERREMRGSKAGNLVVYVSLKPSQPDSSSTSMCSVDSSDEVKSSNSECSSTETFDFPPPGALPSAPAPGTSSAVVAAAADASSSVDEDEKKRGKSLKGSVFSKNVSKCVTLDGRTICVGDIVWAKIYGFPWWPARILAIQVSRKENGLLVRQEARVAWFGSPTTSFLGLSQLAPFLENFQSRFNKKRKGLYRKAITEAAKAAKQLTPEVRALLTQFET</sequence>
<feature type="compositionally biased region" description="Low complexity" evidence="3">
    <location>
        <begin position="590"/>
        <end position="609"/>
    </location>
</feature>
<feature type="domain" description="PWWP" evidence="4">
    <location>
        <begin position="957"/>
        <end position="1017"/>
    </location>
</feature>
<feature type="compositionally biased region" description="Low complexity" evidence="3">
    <location>
        <begin position="1"/>
        <end position="26"/>
    </location>
</feature>
<dbReference type="PANTHER" id="PTHR16112:SF22">
    <property type="entry name" value="PWWP DOMAIN-CONTAINING 2B"/>
    <property type="match status" value="1"/>
</dbReference>
<evidence type="ECO:0000256" key="1">
    <source>
        <dbReference type="ARBA" id="ARBA00023015"/>
    </source>
</evidence>
<feature type="compositionally biased region" description="Low complexity" evidence="3">
    <location>
        <begin position="745"/>
        <end position="782"/>
    </location>
</feature>
<dbReference type="EMBL" id="JBHFQA010000008">
    <property type="protein sequence ID" value="KAL2094860.1"/>
    <property type="molecule type" value="Genomic_DNA"/>
</dbReference>
<feature type="compositionally biased region" description="Low complexity" evidence="3">
    <location>
        <begin position="567"/>
        <end position="579"/>
    </location>
</feature>
<keyword evidence="2" id="KW-0804">Transcription</keyword>
<organism evidence="5 6">
    <name type="scientific">Coilia grayii</name>
    <name type="common">Gray's grenadier anchovy</name>
    <dbReference type="NCBI Taxonomy" id="363190"/>
    <lineage>
        <taxon>Eukaryota</taxon>
        <taxon>Metazoa</taxon>
        <taxon>Chordata</taxon>
        <taxon>Craniata</taxon>
        <taxon>Vertebrata</taxon>
        <taxon>Euteleostomi</taxon>
        <taxon>Actinopterygii</taxon>
        <taxon>Neopterygii</taxon>
        <taxon>Teleostei</taxon>
        <taxon>Clupei</taxon>
        <taxon>Clupeiformes</taxon>
        <taxon>Clupeoidei</taxon>
        <taxon>Engraulidae</taxon>
        <taxon>Coilinae</taxon>
        <taxon>Coilia</taxon>
    </lineage>
</organism>
<dbReference type="Proteomes" id="UP001591681">
    <property type="component" value="Unassembled WGS sequence"/>
</dbReference>
<dbReference type="PROSITE" id="PS50812">
    <property type="entry name" value="PWWP"/>
    <property type="match status" value="1"/>
</dbReference>